<evidence type="ECO:0000313" key="3">
    <source>
        <dbReference type="Proteomes" id="UP000016931"/>
    </source>
</evidence>
<feature type="region of interest" description="Disordered" evidence="1">
    <location>
        <begin position="1"/>
        <end position="114"/>
    </location>
</feature>
<dbReference type="OrthoDB" id="77828at2759"/>
<feature type="compositionally biased region" description="Basic and acidic residues" evidence="1">
    <location>
        <begin position="86"/>
        <end position="95"/>
    </location>
</feature>
<reference evidence="2 3" key="1">
    <citation type="journal article" date="2012" name="PLoS Pathog.">
        <title>Diverse lifestyles and strategies of plant pathogenesis encoded in the genomes of eighteen Dothideomycetes fungi.</title>
        <authorList>
            <person name="Ohm R.A."/>
            <person name="Feau N."/>
            <person name="Henrissat B."/>
            <person name="Schoch C.L."/>
            <person name="Horwitz B.A."/>
            <person name="Barry K.W."/>
            <person name="Condon B.J."/>
            <person name="Copeland A.C."/>
            <person name="Dhillon B."/>
            <person name="Glaser F."/>
            <person name="Hesse C.N."/>
            <person name="Kosti I."/>
            <person name="LaButti K."/>
            <person name="Lindquist E.A."/>
            <person name="Lucas S."/>
            <person name="Salamov A.A."/>
            <person name="Bradshaw R.E."/>
            <person name="Ciuffetti L."/>
            <person name="Hamelin R.C."/>
            <person name="Kema G.H.J."/>
            <person name="Lawrence C."/>
            <person name="Scott J.A."/>
            <person name="Spatafora J.W."/>
            <person name="Turgeon B.G."/>
            <person name="de Wit P.J.G.M."/>
            <person name="Zhong S."/>
            <person name="Goodwin S.B."/>
            <person name="Grigoriev I.V."/>
        </authorList>
    </citation>
    <scope>NUCLEOTIDE SEQUENCE [LARGE SCALE GENOMIC DNA]</scope>
    <source>
        <strain evidence="2 3">SO2202</strain>
    </source>
</reference>
<feature type="compositionally biased region" description="Low complexity" evidence="1">
    <location>
        <begin position="58"/>
        <end position="76"/>
    </location>
</feature>
<feature type="compositionally biased region" description="Low complexity" evidence="1">
    <location>
        <begin position="12"/>
        <end position="41"/>
    </location>
</feature>
<protein>
    <submittedName>
        <fullName evidence="2">Uncharacterized protein</fullName>
    </submittedName>
</protein>
<feature type="compositionally biased region" description="Basic and acidic residues" evidence="1">
    <location>
        <begin position="42"/>
        <end position="53"/>
    </location>
</feature>
<dbReference type="GeneID" id="27898410"/>
<evidence type="ECO:0000256" key="1">
    <source>
        <dbReference type="SAM" id="MobiDB-lite"/>
    </source>
</evidence>
<proteinExistence type="predicted"/>
<feature type="compositionally biased region" description="Polar residues" evidence="1">
    <location>
        <begin position="102"/>
        <end position="114"/>
    </location>
</feature>
<dbReference type="EMBL" id="KB456263">
    <property type="protein sequence ID" value="EMF13549.1"/>
    <property type="molecule type" value="Genomic_DNA"/>
</dbReference>
<organism evidence="2 3">
    <name type="scientific">Sphaerulina musiva (strain SO2202)</name>
    <name type="common">Poplar stem canker fungus</name>
    <name type="synonym">Septoria musiva</name>
    <dbReference type="NCBI Taxonomy" id="692275"/>
    <lineage>
        <taxon>Eukaryota</taxon>
        <taxon>Fungi</taxon>
        <taxon>Dikarya</taxon>
        <taxon>Ascomycota</taxon>
        <taxon>Pezizomycotina</taxon>
        <taxon>Dothideomycetes</taxon>
        <taxon>Dothideomycetidae</taxon>
        <taxon>Mycosphaerellales</taxon>
        <taxon>Mycosphaerellaceae</taxon>
        <taxon>Sphaerulina</taxon>
    </lineage>
</organism>
<gene>
    <name evidence="2" type="ORF">SEPMUDRAFT_116583</name>
</gene>
<keyword evidence="3" id="KW-1185">Reference proteome</keyword>
<dbReference type="HOGENOM" id="CLU_2122613_0_0_1"/>
<sequence>MSANTQRMFNQLSLSRLPCCSPLRSIKGPRTTTATAAAATAGRHEVDEKDKQKQKTTSLESASSSSINHTSGSGTDDSTDSGKTSFAKEDGRIEAWWKTMPSDGTTQQGEARVS</sequence>
<dbReference type="AlphaFoldDB" id="M3D6P9"/>
<name>M3D6P9_SPHMS</name>
<dbReference type="Proteomes" id="UP000016931">
    <property type="component" value="Unassembled WGS sequence"/>
</dbReference>
<accession>M3D6P9</accession>
<evidence type="ECO:0000313" key="2">
    <source>
        <dbReference type="EMBL" id="EMF13549.1"/>
    </source>
</evidence>
<feature type="compositionally biased region" description="Polar residues" evidence="1">
    <location>
        <begin position="1"/>
        <end position="11"/>
    </location>
</feature>
<dbReference type="RefSeq" id="XP_016761670.1">
    <property type="nucleotide sequence ID" value="XM_016901273.1"/>
</dbReference>